<organism evidence="6 7">
    <name type="scientific">Halarsenatibacter silvermanii</name>
    <dbReference type="NCBI Taxonomy" id="321763"/>
    <lineage>
        <taxon>Bacteria</taxon>
        <taxon>Bacillati</taxon>
        <taxon>Bacillota</taxon>
        <taxon>Clostridia</taxon>
        <taxon>Halanaerobiales</taxon>
        <taxon>Halarsenatibacteraceae</taxon>
        <taxon>Halarsenatibacter</taxon>
    </lineage>
</organism>
<reference evidence="6 7" key="1">
    <citation type="submission" date="2016-10" db="EMBL/GenBank/DDBJ databases">
        <authorList>
            <person name="de Groot N.N."/>
        </authorList>
    </citation>
    <scope>NUCLEOTIDE SEQUENCE [LARGE SCALE GENOMIC DNA]</scope>
    <source>
        <strain evidence="6 7">SLAS-1</strain>
    </source>
</reference>
<dbReference type="InterPro" id="IPR044946">
    <property type="entry name" value="Restrct_endonuc_typeI_TRD_sf"/>
</dbReference>
<keyword evidence="2" id="KW-0680">Restriction system</keyword>
<keyword evidence="7" id="KW-1185">Reference proteome</keyword>
<dbReference type="PANTHER" id="PTHR30408">
    <property type="entry name" value="TYPE-1 RESTRICTION ENZYME ECOKI SPECIFICITY PROTEIN"/>
    <property type="match status" value="1"/>
</dbReference>
<dbReference type="CDD" id="cd17279">
    <property type="entry name" value="RMtype1_S_BmuCF2ORF3362P_TRD1-CR1_like"/>
    <property type="match status" value="1"/>
</dbReference>
<keyword evidence="3" id="KW-0238">DNA-binding</keyword>
<feature type="domain" description="Type I restriction modification DNA specificity" evidence="5">
    <location>
        <begin position="21"/>
        <end position="196"/>
    </location>
</feature>
<sequence length="439" mass="49955">MPYPEYTEMKDSGIEWLGKIPEHWKEIQLLYLFKIESGGTPESANMDYWNGEIIWVTPEDLSEINSKKISDSKRKLSESGLSNSSATLVEKGSLIVSKRAPIGYIAIADDYLATNQGCYSLIRRGANIDSNFFYYQLLALKKYLKSLGQGSTFTELYRNEIKEIKLLSPPYKEQKSIANFLDQETEKIDKLIEKKEKLIDLLEEKRQAMISEAVTKGLNPDVPMKDSGIEWLGKIPEHWETVKIKWLYEDIGSGTTPTSSNTDYYNGEIPWVNTTELNNCYINKTNKSITRKALQSYSTLKLYPENTLLVALYGATIGKLGILNMPATVNQACCALNEPKDKTNIKFIYYWLLSNRKNILSYSYGGGQQNISQNTVKNLKITMPPFEEQKSISNFLDKKTAKIDNLISKTQNQIDNLKEYRKTLISKAVTGKIDVRDLA</sequence>
<evidence type="ECO:0000313" key="7">
    <source>
        <dbReference type="Proteomes" id="UP000199476"/>
    </source>
</evidence>
<feature type="domain" description="Type I restriction modification DNA specificity" evidence="5">
    <location>
        <begin position="236"/>
        <end position="414"/>
    </location>
</feature>
<name>A0A1G9KTA6_9FIRM</name>
<dbReference type="PANTHER" id="PTHR30408:SF12">
    <property type="entry name" value="TYPE I RESTRICTION ENZYME MJAVIII SPECIFICITY SUBUNIT"/>
    <property type="match status" value="1"/>
</dbReference>
<evidence type="ECO:0000256" key="1">
    <source>
        <dbReference type="ARBA" id="ARBA00010923"/>
    </source>
</evidence>
<evidence type="ECO:0000259" key="5">
    <source>
        <dbReference type="Pfam" id="PF01420"/>
    </source>
</evidence>
<dbReference type="GO" id="GO:0003677">
    <property type="term" value="F:DNA binding"/>
    <property type="evidence" value="ECO:0007669"/>
    <property type="project" value="UniProtKB-KW"/>
</dbReference>
<evidence type="ECO:0000256" key="4">
    <source>
        <dbReference type="SAM" id="Coils"/>
    </source>
</evidence>
<proteinExistence type="inferred from homology"/>
<evidence type="ECO:0000313" key="6">
    <source>
        <dbReference type="EMBL" id="SDL52951.1"/>
    </source>
</evidence>
<dbReference type="GO" id="GO:0009307">
    <property type="term" value="P:DNA restriction-modification system"/>
    <property type="evidence" value="ECO:0007669"/>
    <property type="project" value="UniProtKB-KW"/>
</dbReference>
<dbReference type="RefSeq" id="WP_089758906.1">
    <property type="nucleotide sequence ID" value="NZ_FNGO01000005.1"/>
</dbReference>
<accession>A0A1G9KTA6</accession>
<dbReference type="STRING" id="321763.SAMN04488692_10598"/>
<feature type="coiled-coil region" evidence="4">
    <location>
        <begin position="181"/>
        <end position="212"/>
    </location>
</feature>
<dbReference type="InterPro" id="IPR052021">
    <property type="entry name" value="Type-I_RS_S_subunit"/>
</dbReference>
<dbReference type="Gene3D" id="1.10.287.1120">
    <property type="entry name" value="Bipartite methylase S protein"/>
    <property type="match status" value="1"/>
</dbReference>
<protein>
    <submittedName>
        <fullName evidence="6">Type I restriction enzyme, S subunit</fullName>
    </submittedName>
</protein>
<evidence type="ECO:0000256" key="2">
    <source>
        <dbReference type="ARBA" id="ARBA00022747"/>
    </source>
</evidence>
<dbReference type="SUPFAM" id="SSF116734">
    <property type="entry name" value="DNA methylase specificity domain"/>
    <property type="match status" value="2"/>
</dbReference>
<dbReference type="AlphaFoldDB" id="A0A1G9KTA6"/>
<dbReference type="Proteomes" id="UP000199476">
    <property type="component" value="Unassembled WGS sequence"/>
</dbReference>
<keyword evidence="4" id="KW-0175">Coiled coil</keyword>
<comment type="similarity">
    <text evidence="1">Belongs to the type-I restriction system S methylase family.</text>
</comment>
<dbReference type="Pfam" id="PF01420">
    <property type="entry name" value="Methylase_S"/>
    <property type="match status" value="2"/>
</dbReference>
<evidence type="ECO:0000256" key="3">
    <source>
        <dbReference type="ARBA" id="ARBA00023125"/>
    </source>
</evidence>
<dbReference type="CDD" id="cd17280">
    <property type="entry name" value="RMtype1_S_MspEN3ORF6650P_TRD2-CR2_like"/>
    <property type="match status" value="1"/>
</dbReference>
<dbReference type="EMBL" id="FNGO01000005">
    <property type="protein sequence ID" value="SDL52951.1"/>
    <property type="molecule type" value="Genomic_DNA"/>
</dbReference>
<gene>
    <name evidence="6" type="ORF">SAMN04488692_10598</name>
</gene>
<dbReference type="InterPro" id="IPR000055">
    <property type="entry name" value="Restrct_endonuc_typeI_TRD"/>
</dbReference>
<dbReference type="Gene3D" id="3.90.220.20">
    <property type="entry name" value="DNA methylase specificity domains"/>
    <property type="match status" value="2"/>
</dbReference>